<dbReference type="AlphaFoldDB" id="G6AWI8"/>
<proteinExistence type="predicted"/>
<dbReference type="HOGENOM" id="CLU_3046669_0_0_10"/>
<evidence type="ECO:0000313" key="1">
    <source>
        <dbReference type="EMBL" id="EHJ41200.1"/>
    </source>
</evidence>
<protein>
    <submittedName>
        <fullName evidence="1">Uncharacterized protein</fullName>
    </submittedName>
</protein>
<reference evidence="1 2" key="1">
    <citation type="submission" date="2011-08" db="EMBL/GenBank/DDBJ databases">
        <authorList>
            <person name="Weinstock G."/>
            <person name="Sodergren E."/>
            <person name="Clifton S."/>
            <person name="Fulton L."/>
            <person name="Fulton B."/>
            <person name="Courtney L."/>
            <person name="Fronick C."/>
            <person name="Harrison M."/>
            <person name="Strong C."/>
            <person name="Farmer C."/>
            <person name="Delahaunty K."/>
            <person name="Markovic C."/>
            <person name="Hall O."/>
            <person name="Minx P."/>
            <person name="Tomlinson C."/>
            <person name="Mitreva M."/>
            <person name="Hou S."/>
            <person name="Chen J."/>
            <person name="Wollam A."/>
            <person name="Pepin K.H."/>
            <person name="Johnson M."/>
            <person name="Bhonagiri V."/>
            <person name="Zhang X."/>
            <person name="Suruliraj S."/>
            <person name="Warren W."/>
            <person name="Chinwalla A."/>
            <person name="Mardis E.R."/>
            <person name="Wilson R.K."/>
        </authorList>
    </citation>
    <scope>NUCLEOTIDE SEQUENCE [LARGE SCALE GENOMIC DNA]</scope>
    <source>
        <strain evidence="1 2">DSM 18206</strain>
    </source>
</reference>
<accession>G6AWI8</accession>
<sequence>MHSLNLKRINEKAPYLVTLNENDETYTFVTESGVEYSIGFMQMICCSLMSRMSL</sequence>
<gene>
    <name evidence="1" type="ORF">HMPREF0673_00986</name>
</gene>
<name>G6AWI8_9BACT</name>
<comment type="caution">
    <text evidence="1">The sequence shown here is derived from an EMBL/GenBank/DDBJ whole genome shotgun (WGS) entry which is preliminary data.</text>
</comment>
<organism evidence="1 2">
    <name type="scientific">Leyella stercorea DSM 18206</name>
    <dbReference type="NCBI Taxonomy" id="1002367"/>
    <lineage>
        <taxon>Bacteria</taxon>
        <taxon>Pseudomonadati</taxon>
        <taxon>Bacteroidota</taxon>
        <taxon>Bacteroidia</taxon>
        <taxon>Bacteroidales</taxon>
        <taxon>Prevotellaceae</taxon>
        <taxon>Leyella</taxon>
    </lineage>
</organism>
<dbReference type="Proteomes" id="UP000004407">
    <property type="component" value="Unassembled WGS sequence"/>
</dbReference>
<dbReference type="EMBL" id="AFZZ01000091">
    <property type="protein sequence ID" value="EHJ41200.1"/>
    <property type="molecule type" value="Genomic_DNA"/>
</dbReference>
<evidence type="ECO:0000313" key="2">
    <source>
        <dbReference type="Proteomes" id="UP000004407"/>
    </source>
</evidence>